<keyword evidence="6" id="KW-1185">Reference proteome</keyword>
<dbReference type="NCBIfam" id="TIGR03342">
    <property type="entry name" value="dsrC_tusE_dsvC"/>
    <property type="match status" value="1"/>
</dbReference>
<dbReference type="EMBL" id="NRSD01000017">
    <property type="protein sequence ID" value="MBK1645921.1"/>
    <property type="molecule type" value="Genomic_DNA"/>
</dbReference>
<dbReference type="InterPro" id="IPR025526">
    <property type="entry name" value="DsrC-like_dom_sf"/>
</dbReference>
<feature type="region of interest" description="Disordered" evidence="4">
    <location>
        <begin position="1"/>
        <end position="25"/>
    </location>
</feature>
<dbReference type="GO" id="GO:0005737">
    <property type="term" value="C:cytoplasm"/>
    <property type="evidence" value="ECO:0007669"/>
    <property type="project" value="UniProtKB-SubCell"/>
</dbReference>
<evidence type="ECO:0000313" key="5">
    <source>
        <dbReference type="EMBL" id="MBK1645921.1"/>
    </source>
</evidence>
<dbReference type="Pfam" id="PF04358">
    <property type="entry name" value="DsrC"/>
    <property type="match status" value="1"/>
</dbReference>
<evidence type="ECO:0000256" key="4">
    <source>
        <dbReference type="SAM" id="MobiDB-lite"/>
    </source>
</evidence>
<keyword evidence="3" id="KW-0963">Cytoplasm</keyword>
<sequence>MAQSMAEIMNPHSIIRDSDFPDAPEGWSREQAIAAAHADKIELTDDHWMLIKALQSLFDRKAKPNVRELHDALEEQFHERGGLKYLYGILPGGPVAQGCRFAGLAAPSGAVDKSFGSVQ</sequence>
<accession>A0A9X1BAB7</accession>
<evidence type="ECO:0000313" key="6">
    <source>
        <dbReference type="Proteomes" id="UP001138802"/>
    </source>
</evidence>
<dbReference type="AlphaFoldDB" id="A0A9X1BAB7"/>
<comment type="caution">
    <text evidence="5">The sequence shown here is derived from an EMBL/GenBank/DDBJ whole genome shotgun (WGS) entry which is preliminary data.</text>
</comment>
<evidence type="ECO:0000256" key="1">
    <source>
        <dbReference type="ARBA" id="ARBA00004496"/>
    </source>
</evidence>
<proteinExistence type="inferred from homology"/>
<dbReference type="Gene3D" id="1.10.10.370">
    <property type="entry name" value="DsrC-like protein, C-terminal domain"/>
    <property type="match status" value="1"/>
</dbReference>
<dbReference type="SUPFAM" id="SSF69721">
    <property type="entry name" value="DsrC, the gamma subunit of dissimilatory sulfite reductase"/>
    <property type="match status" value="1"/>
</dbReference>
<dbReference type="InterPro" id="IPR007453">
    <property type="entry name" value="DsrC/TusE"/>
</dbReference>
<comment type="subcellular location">
    <subcellularLocation>
        <location evidence="1">Cytoplasm</location>
    </subcellularLocation>
</comment>
<dbReference type="InterPro" id="IPR042072">
    <property type="entry name" value="DsrC-like_C"/>
</dbReference>
<protein>
    <submittedName>
        <fullName evidence="5">Sulfite reductase</fullName>
    </submittedName>
</protein>
<reference evidence="5 6" key="1">
    <citation type="journal article" date="2020" name="Microorganisms">
        <title>Osmotic Adaptation and Compatible Solute Biosynthesis of Phototrophic Bacteria as Revealed from Genome Analyses.</title>
        <authorList>
            <person name="Imhoff J.F."/>
            <person name="Rahn T."/>
            <person name="Kunzel S."/>
            <person name="Keller A."/>
            <person name="Neulinger S.C."/>
        </authorList>
    </citation>
    <scope>NUCLEOTIDE SEQUENCE [LARGE SCALE GENOMIC DNA]</scope>
    <source>
        <strain evidence="5 6">DSM 21303</strain>
    </source>
</reference>
<gene>
    <name evidence="5" type="ORF">CKO25_14945</name>
</gene>
<dbReference type="Proteomes" id="UP001138802">
    <property type="component" value="Unassembled WGS sequence"/>
</dbReference>
<evidence type="ECO:0000256" key="2">
    <source>
        <dbReference type="ARBA" id="ARBA00005718"/>
    </source>
</evidence>
<dbReference type="RefSeq" id="WP_200388734.1">
    <property type="nucleotide sequence ID" value="NZ_NRSD01000017.1"/>
</dbReference>
<organism evidence="5 6">
    <name type="scientific">Thiocapsa imhoffii</name>
    <dbReference type="NCBI Taxonomy" id="382777"/>
    <lineage>
        <taxon>Bacteria</taxon>
        <taxon>Pseudomonadati</taxon>
        <taxon>Pseudomonadota</taxon>
        <taxon>Gammaproteobacteria</taxon>
        <taxon>Chromatiales</taxon>
        <taxon>Chromatiaceae</taxon>
        <taxon>Thiocapsa</taxon>
    </lineage>
</organism>
<evidence type="ECO:0000256" key="3">
    <source>
        <dbReference type="ARBA" id="ARBA00022490"/>
    </source>
</evidence>
<name>A0A9X1BAB7_9GAMM</name>
<comment type="similarity">
    <text evidence="2">Belongs to the DsrC/TusE family.</text>
</comment>